<name>A0A1J5E123_9BACT</name>
<dbReference type="EMBL" id="MNYI01000087">
    <property type="protein sequence ID" value="OIP41323.1"/>
    <property type="molecule type" value="Genomic_DNA"/>
</dbReference>
<accession>A0A1J5E123</accession>
<comment type="caution">
    <text evidence="1">The sequence shown here is derived from an EMBL/GenBank/DDBJ whole genome shotgun (WGS) entry which is preliminary data.</text>
</comment>
<proteinExistence type="predicted"/>
<reference evidence="1 2" key="1">
    <citation type="journal article" date="2016" name="Environ. Microbiol.">
        <title>Genomic resolution of a cold subsurface aquifer community provides metabolic insights for novel microbes adapted to high CO concentrations.</title>
        <authorList>
            <person name="Probst A.J."/>
            <person name="Castelle C.J."/>
            <person name="Singh A."/>
            <person name="Brown C.T."/>
            <person name="Anantharaman K."/>
            <person name="Sharon I."/>
            <person name="Hug L.A."/>
            <person name="Burstein D."/>
            <person name="Emerson J.B."/>
            <person name="Thomas B.C."/>
            <person name="Banfield J.F."/>
        </authorList>
    </citation>
    <scope>NUCLEOTIDE SEQUENCE [LARGE SCALE GENOMIC DNA]</scope>
    <source>
        <strain evidence="1">CG2_30_40_21</strain>
    </source>
</reference>
<sequence>MESLRHIAESIEDLYLKKVALREVILIEEGLVKWQTRAEEMKKNGWCFMDDKKELYNLITKETEETQRELNCIDFWVERWKDDVFHQKLQEINKSLLQRKDRQIKITRFFVMSKEVFARDKIKEIIRSQRRDLICEANRAELVVILRHEFKEWQPELCKKLQHLTIFDDSLVVLENTDQFGETTGTGPVIGRKVTVSEEEKREKGIQGGVDIYLETIATLKELATQRHSSILRIV</sequence>
<dbReference type="AlphaFoldDB" id="A0A1J5E123"/>
<dbReference type="Proteomes" id="UP000183085">
    <property type="component" value="Unassembled WGS sequence"/>
</dbReference>
<dbReference type="STRING" id="1817895.AUJ95_03470"/>
<evidence type="ECO:0000313" key="2">
    <source>
        <dbReference type="Proteomes" id="UP000183085"/>
    </source>
</evidence>
<gene>
    <name evidence="1" type="ORF">AUJ95_03470</name>
</gene>
<organism evidence="1 2">
    <name type="scientific">Candidatus Desantisbacteria bacterium CG2_30_40_21</name>
    <dbReference type="NCBI Taxonomy" id="1817895"/>
    <lineage>
        <taxon>Bacteria</taxon>
        <taxon>Candidatus Desantisiibacteriota</taxon>
    </lineage>
</organism>
<protein>
    <submittedName>
        <fullName evidence="1">Uncharacterized protein</fullName>
    </submittedName>
</protein>
<evidence type="ECO:0000313" key="1">
    <source>
        <dbReference type="EMBL" id="OIP41323.1"/>
    </source>
</evidence>